<dbReference type="SUPFAM" id="SSF53335">
    <property type="entry name" value="S-adenosyl-L-methionine-dependent methyltransferases"/>
    <property type="match status" value="1"/>
</dbReference>
<dbReference type="Proteomes" id="UP000594688">
    <property type="component" value="Chromosome"/>
</dbReference>
<reference evidence="1 2" key="1">
    <citation type="submission" date="2020-02" db="EMBL/GenBank/DDBJ databases">
        <title>Genomic and physiological characterization of two novel Nitrospinaceae genera.</title>
        <authorList>
            <person name="Mueller A.J."/>
            <person name="Jung M.-Y."/>
            <person name="Strachan C.R."/>
            <person name="Herbold C.W."/>
            <person name="Kirkegaard R.H."/>
            <person name="Daims H."/>
        </authorList>
    </citation>
    <scope>NUCLEOTIDE SEQUENCE [LARGE SCALE GENOMIC DNA]</scope>
    <source>
        <strain evidence="1">EB</strain>
    </source>
</reference>
<dbReference type="Pfam" id="PF13489">
    <property type="entry name" value="Methyltransf_23"/>
    <property type="match status" value="1"/>
</dbReference>
<dbReference type="GO" id="GO:0008168">
    <property type="term" value="F:methyltransferase activity"/>
    <property type="evidence" value="ECO:0007669"/>
    <property type="project" value="UniProtKB-KW"/>
</dbReference>
<dbReference type="GO" id="GO:0032259">
    <property type="term" value="P:methylation"/>
    <property type="evidence" value="ECO:0007669"/>
    <property type="project" value="UniProtKB-KW"/>
</dbReference>
<evidence type="ECO:0000313" key="1">
    <source>
        <dbReference type="EMBL" id="QPJ63318.1"/>
    </source>
</evidence>
<name>A0A7T0G1U6_9BACT</name>
<sequence>MKYRNIWNEKYTEYQNKETSPPGLEEIQRYRQVYSYYLRQWFPEKKDAPVLEVACGSGLFLNLLRENGYSQAFGLDSSPQQIALAQQQGFNVEQANALEFLKNESKHFQTIVALDFIEHLYKDEALDFLHSSFNRLEPGGRIILQTPNGESPWVGSVFHGDLTHEVCYTPHLLEKLLRQAGFESIKFRPCGPPPIDFISTSRKFIWDGMTMVCRLLNIIEGAVSSGIYTRVFMISGIKPG</sequence>
<keyword evidence="1" id="KW-0489">Methyltransferase</keyword>
<proteinExistence type="predicted"/>
<dbReference type="PANTHER" id="PTHR43861">
    <property type="entry name" value="TRANS-ACONITATE 2-METHYLTRANSFERASE-RELATED"/>
    <property type="match status" value="1"/>
</dbReference>
<dbReference type="AlphaFoldDB" id="A0A7T0G1U6"/>
<gene>
    <name evidence="1" type="ORF">G3M70_16115</name>
</gene>
<accession>A0A7T0G1U6</accession>
<organism evidence="1 2">
    <name type="scientific">Candidatus Nitronauta litoralis</name>
    <dbReference type="NCBI Taxonomy" id="2705533"/>
    <lineage>
        <taxon>Bacteria</taxon>
        <taxon>Pseudomonadati</taxon>
        <taxon>Nitrospinota/Tectimicrobiota group</taxon>
        <taxon>Nitrospinota</taxon>
        <taxon>Nitrospinia</taxon>
        <taxon>Nitrospinales</taxon>
        <taxon>Nitrospinaceae</taxon>
        <taxon>Candidatus Nitronauta</taxon>
    </lineage>
</organism>
<dbReference type="EMBL" id="CP048685">
    <property type="protein sequence ID" value="QPJ63318.1"/>
    <property type="molecule type" value="Genomic_DNA"/>
</dbReference>
<dbReference type="KEGG" id="nli:G3M70_16115"/>
<dbReference type="Gene3D" id="3.40.50.150">
    <property type="entry name" value="Vaccinia Virus protein VP39"/>
    <property type="match status" value="1"/>
</dbReference>
<protein>
    <submittedName>
        <fullName evidence="1">Class I SAM-dependent methyltransferase</fullName>
    </submittedName>
</protein>
<evidence type="ECO:0000313" key="2">
    <source>
        <dbReference type="Proteomes" id="UP000594688"/>
    </source>
</evidence>
<dbReference type="InterPro" id="IPR029063">
    <property type="entry name" value="SAM-dependent_MTases_sf"/>
</dbReference>
<keyword evidence="1" id="KW-0808">Transferase</keyword>
<dbReference type="CDD" id="cd02440">
    <property type="entry name" value="AdoMet_MTases"/>
    <property type="match status" value="1"/>
</dbReference>